<reference evidence="5 6" key="1">
    <citation type="journal article" date="2015" name="Microbiome">
        <title>Genomic resolution of linkages in carbon, nitrogen, and sulfur cycling among widespread estuary sediment bacteria.</title>
        <authorList>
            <person name="Baker B.J."/>
            <person name="Lazar C.S."/>
            <person name="Teske A.P."/>
            <person name="Dick G.J."/>
        </authorList>
    </citation>
    <scope>NUCLEOTIDE SEQUENCE [LARGE SCALE GENOMIC DNA]</scope>
    <source>
        <strain evidence="5">DG_56</strain>
    </source>
</reference>
<dbReference type="NCBIfam" id="TIGR00045">
    <property type="entry name" value="glycerate kinase"/>
    <property type="match status" value="1"/>
</dbReference>
<name>A0A0S7XP80_9BACT</name>
<dbReference type="InterPro" id="IPR018193">
    <property type="entry name" value="Glyc_kinase_flavodox-like_fold"/>
</dbReference>
<proteinExistence type="inferred from homology"/>
<dbReference type="PANTHER" id="PTHR21599:SF0">
    <property type="entry name" value="GLYCERATE KINASE"/>
    <property type="match status" value="1"/>
</dbReference>
<sequence>MTIVTAPAAFKGTLSPAAAASSMADGVRRAAPHAQVVALAVADGGEGTVAALVGPAGGMILRRRVTGPLGDPVDAEFGILGDGETAVIEMASAAGLPQVPPDRRDPRMTTTRGVGELIGGALDEGCRRMIVGIGGSATNDGGAGMAQALGARLLDVDGRDLPPGGSALARLGSIDVSDLDGRLVWCDVLIACDVDNPLTGPHGASATYGPQKGATPEMVGELDDALSHYAAVIARDLGRQVAQRPGAGAAGGLGAGLMAFLDARARPGADVVLEAMRFRERITGAALILTGEGRLDAQTLCGKAVAAVARIAREAGVPVIALAGYVDLSVNDIRELGLTAAYGIVPPGMPESEALPRAAQLLTDAAERAVAAWLTDQPK</sequence>
<evidence type="ECO:0000313" key="6">
    <source>
        <dbReference type="Proteomes" id="UP000052020"/>
    </source>
</evidence>
<dbReference type="Gene3D" id="3.40.50.10350">
    <property type="entry name" value="Glycerate kinase, domain 1"/>
    <property type="match status" value="1"/>
</dbReference>
<dbReference type="Gene3D" id="3.90.1510.10">
    <property type="entry name" value="Glycerate kinase, domain 2"/>
    <property type="match status" value="1"/>
</dbReference>
<dbReference type="Pfam" id="PF02595">
    <property type="entry name" value="Gly_kinase"/>
    <property type="match status" value="1"/>
</dbReference>
<dbReference type="PIRSF" id="PIRSF006078">
    <property type="entry name" value="GlxK"/>
    <property type="match status" value="1"/>
</dbReference>
<keyword evidence="3 4" id="KW-0418">Kinase</keyword>
<comment type="caution">
    <text evidence="5">The sequence shown here is derived from an EMBL/GenBank/DDBJ whole genome shotgun (WGS) entry which is preliminary data.</text>
</comment>
<dbReference type="InterPro" id="IPR036129">
    <property type="entry name" value="Glycerate_kinase_sf"/>
</dbReference>
<keyword evidence="2 4" id="KW-0808">Transferase</keyword>
<gene>
    <name evidence="5" type="ORF">AMK68_01890</name>
</gene>
<dbReference type="Proteomes" id="UP000052020">
    <property type="component" value="Unassembled WGS sequence"/>
</dbReference>
<comment type="similarity">
    <text evidence="1 4">Belongs to the glycerate kinase type-1 family.</text>
</comment>
<evidence type="ECO:0000313" key="5">
    <source>
        <dbReference type="EMBL" id="KPJ64305.1"/>
    </source>
</evidence>
<protein>
    <submittedName>
        <fullName evidence="5">Glycerate kinase</fullName>
    </submittedName>
</protein>
<dbReference type="GO" id="GO:0031388">
    <property type="term" value="P:organic acid phosphorylation"/>
    <property type="evidence" value="ECO:0007669"/>
    <property type="project" value="UniProtKB-UniRule"/>
</dbReference>
<dbReference type="PATRIC" id="fig|1704032.3.peg.118"/>
<evidence type="ECO:0000256" key="2">
    <source>
        <dbReference type="ARBA" id="ARBA00022679"/>
    </source>
</evidence>
<dbReference type="AlphaFoldDB" id="A0A0S7XP80"/>
<evidence type="ECO:0000256" key="4">
    <source>
        <dbReference type="PIRNR" id="PIRNR006078"/>
    </source>
</evidence>
<accession>A0A0S7XP80</accession>
<dbReference type="EMBL" id="LIZY01000032">
    <property type="protein sequence ID" value="KPJ64305.1"/>
    <property type="molecule type" value="Genomic_DNA"/>
</dbReference>
<dbReference type="PANTHER" id="PTHR21599">
    <property type="entry name" value="GLYCERATE KINASE"/>
    <property type="match status" value="1"/>
</dbReference>
<dbReference type="GO" id="GO:0008887">
    <property type="term" value="F:glycerate kinase activity"/>
    <property type="evidence" value="ECO:0007669"/>
    <property type="project" value="UniProtKB-UniRule"/>
</dbReference>
<dbReference type="InterPro" id="IPR018197">
    <property type="entry name" value="Glycerate_kinase_RE-like"/>
</dbReference>
<organism evidence="5 6">
    <name type="scientific">candidate division KD3-62 bacterium DG_56</name>
    <dbReference type="NCBI Taxonomy" id="1704032"/>
    <lineage>
        <taxon>Bacteria</taxon>
        <taxon>candidate division KD3-62</taxon>
    </lineage>
</organism>
<dbReference type="InterPro" id="IPR004381">
    <property type="entry name" value="Glycerate_kinase"/>
</dbReference>
<evidence type="ECO:0000256" key="3">
    <source>
        <dbReference type="ARBA" id="ARBA00022777"/>
    </source>
</evidence>
<evidence type="ECO:0000256" key="1">
    <source>
        <dbReference type="ARBA" id="ARBA00006284"/>
    </source>
</evidence>
<dbReference type="SUPFAM" id="SSF110738">
    <property type="entry name" value="Glycerate kinase I"/>
    <property type="match status" value="1"/>
</dbReference>